<dbReference type="PANTHER" id="PTHR34846:SF10">
    <property type="entry name" value="CYTOPLASMIC PROTEIN"/>
    <property type="match status" value="1"/>
</dbReference>
<dbReference type="NCBIfam" id="TIGR00778">
    <property type="entry name" value="ahpD_dom"/>
    <property type="match status" value="1"/>
</dbReference>
<evidence type="ECO:0000313" key="3">
    <source>
        <dbReference type="Proteomes" id="UP000075025"/>
    </source>
</evidence>
<comment type="caution">
    <text evidence="2">The sequence shown here is derived from an EMBL/GenBank/DDBJ whole genome shotgun (WGS) entry which is preliminary data.</text>
</comment>
<name>A0A147EUL8_MICTE</name>
<feature type="domain" description="Carboxymuconolactone decarboxylase-like" evidence="1">
    <location>
        <begin position="19"/>
        <end position="92"/>
    </location>
</feature>
<gene>
    <name evidence="2" type="ORF">NS220_13640</name>
</gene>
<protein>
    <submittedName>
        <fullName evidence="2">Alkylhydroperoxidase</fullName>
    </submittedName>
</protein>
<keyword evidence="2" id="KW-0560">Oxidoreductase</keyword>
<reference evidence="2 3" key="1">
    <citation type="journal article" date="2016" name="Front. Microbiol.">
        <title>Genomic Resource of Rice Seed Associated Bacteria.</title>
        <authorList>
            <person name="Midha S."/>
            <person name="Bansal K."/>
            <person name="Sharma S."/>
            <person name="Kumar N."/>
            <person name="Patil P.P."/>
            <person name="Chaudhry V."/>
            <person name="Patil P.B."/>
        </authorList>
    </citation>
    <scope>NUCLEOTIDE SEQUENCE [LARGE SCALE GENOMIC DNA]</scope>
    <source>
        <strain evidence="2 3">NS220</strain>
    </source>
</reference>
<dbReference type="Gene3D" id="1.20.1290.10">
    <property type="entry name" value="AhpD-like"/>
    <property type="match status" value="1"/>
</dbReference>
<dbReference type="RefSeq" id="WP_058624574.1">
    <property type="nucleotide sequence ID" value="NZ_LDRT01000100.1"/>
</dbReference>
<accession>A0A147EUL8</accession>
<organism evidence="2 3">
    <name type="scientific">Microbacterium testaceum</name>
    <name type="common">Aureobacterium testaceum</name>
    <name type="synonym">Brevibacterium testaceum</name>
    <dbReference type="NCBI Taxonomy" id="2033"/>
    <lineage>
        <taxon>Bacteria</taxon>
        <taxon>Bacillati</taxon>
        <taxon>Actinomycetota</taxon>
        <taxon>Actinomycetes</taxon>
        <taxon>Micrococcales</taxon>
        <taxon>Microbacteriaceae</taxon>
        <taxon>Microbacterium</taxon>
    </lineage>
</organism>
<keyword evidence="2" id="KW-0575">Peroxidase</keyword>
<dbReference type="PANTHER" id="PTHR34846">
    <property type="entry name" value="4-CARBOXYMUCONOLACTONE DECARBOXYLASE FAMILY PROTEIN (AFU_ORTHOLOGUE AFUA_6G11590)"/>
    <property type="match status" value="1"/>
</dbReference>
<proteinExistence type="predicted"/>
<dbReference type="AlphaFoldDB" id="A0A147EUL8"/>
<evidence type="ECO:0000313" key="2">
    <source>
        <dbReference type="EMBL" id="KTR93041.1"/>
    </source>
</evidence>
<sequence length="152" mass="16433">MSRLDLSRTNRTGYAAVLALEAYSRTHVDRTLYELVKLRASILNGCGFCVDMHATDAARHGVPQRTLHAVAAWEHAGDLLDDRQRAALALTDAVTRVGPASVTDAVWERAASFFSEKELGSLVLAIATINVWNRIALATGMVPPVDDAHPVA</sequence>
<dbReference type="SUPFAM" id="SSF69118">
    <property type="entry name" value="AhpD-like"/>
    <property type="match status" value="1"/>
</dbReference>
<dbReference type="InterPro" id="IPR003779">
    <property type="entry name" value="CMD-like"/>
</dbReference>
<dbReference type="OrthoDB" id="9801997at2"/>
<dbReference type="Proteomes" id="UP000075025">
    <property type="component" value="Unassembled WGS sequence"/>
</dbReference>
<dbReference type="Pfam" id="PF02627">
    <property type="entry name" value="CMD"/>
    <property type="match status" value="1"/>
</dbReference>
<dbReference type="InterPro" id="IPR029032">
    <property type="entry name" value="AhpD-like"/>
</dbReference>
<dbReference type="PATRIC" id="fig|2033.6.peg.118"/>
<dbReference type="InterPro" id="IPR004675">
    <property type="entry name" value="AhpD_core"/>
</dbReference>
<dbReference type="EMBL" id="LDRT01000100">
    <property type="protein sequence ID" value="KTR93041.1"/>
    <property type="molecule type" value="Genomic_DNA"/>
</dbReference>
<evidence type="ECO:0000259" key="1">
    <source>
        <dbReference type="Pfam" id="PF02627"/>
    </source>
</evidence>
<dbReference type="GO" id="GO:0051920">
    <property type="term" value="F:peroxiredoxin activity"/>
    <property type="evidence" value="ECO:0007669"/>
    <property type="project" value="InterPro"/>
</dbReference>